<dbReference type="EMBL" id="WUYX01000024">
    <property type="protein sequence ID" value="MXV61776.1"/>
    <property type="molecule type" value="Genomic_DNA"/>
</dbReference>
<proteinExistence type="predicted"/>
<protein>
    <submittedName>
        <fullName evidence="1">Uncharacterized protein</fullName>
    </submittedName>
</protein>
<dbReference type="AlphaFoldDB" id="A0A6B0VL97"/>
<reference evidence="1 2" key="1">
    <citation type="submission" date="2020-01" db="EMBL/GenBank/DDBJ databases">
        <title>Natronorubrum sp. JWXQ-INN 674 isolated from Inner Mongolia Autonomous Region of China.</title>
        <authorList>
            <person name="Xue Q."/>
        </authorList>
    </citation>
    <scope>NUCLEOTIDE SEQUENCE [LARGE SCALE GENOMIC DNA]</scope>
    <source>
        <strain evidence="1 2">JWXQ-INN-674</strain>
    </source>
</reference>
<accession>A0A6B0VL97</accession>
<dbReference type="RefSeq" id="WP_201293974.1">
    <property type="nucleotide sequence ID" value="NZ_WUYX01000024.1"/>
</dbReference>
<evidence type="ECO:0000313" key="1">
    <source>
        <dbReference type="EMBL" id="MXV61776.1"/>
    </source>
</evidence>
<name>A0A6B0VL97_9EURY</name>
<organism evidence="1 2">
    <name type="scientific">Natronorubrum halalkaliphilum</name>
    <dbReference type="NCBI Taxonomy" id="2691917"/>
    <lineage>
        <taxon>Archaea</taxon>
        <taxon>Methanobacteriati</taxon>
        <taxon>Methanobacteriota</taxon>
        <taxon>Stenosarchaea group</taxon>
        <taxon>Halobacteria</taxon>
        <taxon>Halobacteriales</taxon>
        <taxon>Natrialbaceae</taxon>
        <taxon>Natronorubrum</taxon>
    </lineage>
</organism>
<keyword evidence="2" id="KW-1185">Reference proteome</keyword>
<evidence type="ECO:0000313" key="2">
    <source>
        <dbReference type="Proteomes" id="UP000434101"/>
    </source>
</evidence>
<gene>
    <name evidence="1" type="ORF">GS429_06795</name>
</gene>
<dbReference type="Proteomes" id="UP000434101">
    <property type="component" value="Unassembled WGS sequence"/>
</dbReference>
<comment type="caution">
    <text evidence="1">The sequence shown here is derived from an EMBL/GenBank/DDBJ whole genome shotgun (WGS) entry which is preliminary data.</text>
</comment>
<sequence length="81" mass="8497">MGCQKDGGNAGYGETATLPDSVSSERILELEFGLESPSIETSNHLAKPGRSLPSEPIGDVLIGNPRKFAQSIGPESGWGVR</sequence>